<evidence type="ECO:0000313" key="1">
    <source>
        <dbReference type="EMBL" id="KLO19257.1"/>
    </source>
</evidence>
<gene>
    <name evidence="1" type="ORF">SCHPADRAFT_83964</name>
</gene>
<accession>A0A0H2S4W0</accession>
<dbReference type="Proteomes" id="UP000053477">
    <property type="component" value="Unassembled WGS sequence"/>
</dbReference>
<reference evidence="1 2" key="1">
    <citation type="submission" date="2015-04" db="EMBL/GenBank/DDBJ databases">
        <title>Complete genome sequence of Schizopora paradoxa KUC8140, a cosmopolitan wood degrader in East Asia.</title>
        <authorList>
            <consortium name="DOE Joint Genome Institute"/>
            <person name="Min B."/>
            <person name="Park H."/>
            <person name="Jang Y."/>
            <person name="Kim J.-J."/>
            <person name="Kim K.H."/>
            <person name="Pangilinan J."/>
            <person name="Lipzen A."/>
            <person name="Riley R."/>
            <person name="Grigoriev I.V."/>
            <person name="Spatafora J.W."/>
            <person name="Choi I.-G."/>
        </authorList>
    </citation>
    <scope>NUCLEOTIDE SEQUENCE [LARGE SCALE GENOMIC DNA]</scope>
    <source>
        <strain evidence="1 2">KUC8140</strain>
    </source>
</reference>
<protein>
    <submittedName>
        <fullName evidence="1">Uncharacterized protein</fullName>
    </submittedName>
</protein>
<dbReference type="InParanoid" id="A0A0H2S4W0"/>
<organism evidence="1 2">
    <name type="scientific">Schizopora paradoxa</name>
    <dbReference type="NCBI Taxonomy" id="27342"/>
    <lineage>
        <taxon>Eukaryota</taxon>
        <taxon>Fungi</taxon>
        <taxon>Dikarya</taxon>
        <taxon>Basidiomycota</taxon>
        <taxon>Agaricomycotina</taxon>
        <taxon>Agaricomycetes</taxon>
        <taxon>Hymenochaetales</taxon>
        <taxon>Schizoporaceae</taxon>
        <taxon>Schizopora</taxon>
    </lineage>
</organism>
<proteinExistence type="predicted"/>
<dbReference type="AlphaFoldDB" id="A0A0H2S4W0"/>
<keyword evidence="2" id="KW-1185">Reference proteome</keyword>
<evidence type="ECO:0000313" key="2">
    <source>
        <dbReference type="Proteomes" id="UP000053477"/>
    </source>
</evidence>
<sequence>MRRCRGAGSGHLSCVCKSRGSSGHFVTARILPAKLAIRCSPPLIPPSPRNPSPRNPSARNPSAVLVCVLNSTTDSRGASGDLILLLFLNPSWSCAILRSSCSDLTVSSKLNPCCSPFCIHESSSSTYVTVHPHAIRLAPPGGHQGSYILAHKFKSFNSSSENWGSAFSRSSVANASVMMWCWTLPCTFGASTCVRPVGVVSTAYAERSHSYTATSGS</sequence>
<dbReference type="EMBL" id="KQ085888">
    <property type="protein sequence ID" value="KLO19257.1"/>
    <property type="molecule type" value="Genomic_DNA"/>
</dbReference>
<name>A0A0H2S4W0_9AGAM</name>